<feature type="chain" id="PRO_5043531527" description="Invasion associated locus B (IalB) protein" evidence="1">
    <location>
        <begin position="20"/>
        <end position="158"/>
    </location>
</feature>
<name>A0AAW3TSQ6_9SPHN</name>
<dbReference type="EMBL" id="JACIDB010000002">
    <property type="protein sequence ID" value="MBB3875502.1"/>
    <property type="molecule type" value="Genomic_DNA"/>
</dbReference>
<reference evidence="2 3" key="1">
    <citation type="submission" date="2020-08" db="EMBL/GenBank/DDBJ databases">
        <title>Genomic Encyclopedia of Type Strains, Phase IV (KMG-IV): sequencing the most valuable type-strain genomes for metagenomic binning, comparative biology and taxonomic classification.</title>
        <authorList>
            <person name="Goeker M."/>
        </authorList>
    </citation>
    <scope>NUCLEOTIDE SEQUENCE [LARGE SCALE GENOMIC DNA]</scope>
    <source>
        <strain evidence="2 3">DSM 15581</strain>
    </source>
</reference>
<dbReference type="RefSeq" id="WP_147037063.1">
    <property type="nucleotide sequence ID" value="NZ_JACIDB010000002.1"/>
</dbReference>
<keyword evidence="1" id="KW-0732">Signal</keyword>
<evidence type="ECO:0000256" key="1">
    <source>
        <dbReference type="SAM" id="SignalP"/>
    </source>
</evidence>
<proteinExistence type="predicted"/>
<keyword evidence="3" id="KW-1185">Reference proteome</keyword>
<sequence>MRLGAVLLLAMAVAGPAAARETLGVYKGWGAFRDAAPHRCYAIARPVTAGGRNAGWASVANWPDRGLSASLHIRLSRERDRSAPVTLTIGERRFELAAGGLDAWATDAPSDRAIVAALRSGRSMSVEAVGGGGRPFADVYLLAGAATAIDAATLGCVG</sequence>
<dbReference type="Proteomes" id="UP000528945">
    <property type="component" value="Unassembled WGS sequence"/>
</dbReference>
<evidence type="ECO:0000313" key="2">
    <source>
        <dbReference type="EMBL" id="MBB3875502.1"/>
    </source>
</evidence>
<evidence type="ECO:0008006" key="4">
    <source>
        <dbReference type="Google" id="ProtNLM"/>
    </source>
</evidence>
<accession>A0AAW3TSQ6</accession>
<evidence type="ECO:0000313" key="3">
    <source>
        <dbReference type="Proteomes" id="UP000528945"/>
    </source>
</evidence>
<gene>
    <name evidence="2" type="ORF">GGR47_001737</name>
</gene>
<comment type="caution">
    <text evidence="2">The sequence shown here is derived from an EMBL/GenBank/DDBJ whole genome shotgun (WGS) entry which is preliminary data.</text>
</comment>
<dbReference type="AlphaFoldDB" id="A0AAW3TSQ6"/>
<feature type="signal peptide" evidence="1">
    <location>
        <begin position="1"/>
        <end position="19"/>
    </location>
</feature>
<organism evidence="2 3">
    <name type="scientific">Sphingomonas aquatilis</name>
    <dbReference type="NCBI Taxonomy" id="93063"/>
    <lineage>
        <taxon>Bacteria</taxon>
        <taxon>Pseudomonadati</taxon>
        <taxon>Pseudomonadota</taxon>
        <taxon>Alphaproteobacteria</taxon>
        <taxon>Sphingomonadales</taxon>
        <taxon>Sphingomonadaceae</taxon>
        <taxon>Sphingomonas</taxon>
    </lineage>
</organism>
<protein>
    <recommendedName>
        <fullName evidence="4">Invasion associated locus B (IalB) protein</fullName>
    </recommendedName>
</protein>